<comment type="similarity">
    <text evidence="1">Belongs to the aldo/keto reductase family.</text>
</comment>
<feature type="active site" description="Proton donor" evidence="4">
    <location>
        <position position="52"/>
    </location>
</feature>
<dbReference type="GO" id="GO:0016491">
    <property type="term" value="F:oxidoreductase activity"/>
    <property type="evidence" value="ECO:0007669"/>
    <property type="project" value="UniProtKB-KW"/>
</dbReference>
<keyword evidence="9" id="KW-1185">Reference proteome</keyword>
<evidence type="ECO:0000259" key="7">
    <source>
        <dbReference type="Pfam" id="PF00248"/>
    </source>
</evidence>
<dbReference type="Proteomes" id="UP000051574">
    <property type="component" value="Unassembled WGS sequence"/>
</dbReference>
<dbReference type="SUPFAM" id="SSF51430">
    <property type="entry name" value="NAD(P)-linked oxidoreductase"/>
    <property type="match status" value="1"/>
</dbReference>
<evidence type="ECO:0000256" key="5">
    <source>
        <dbReference type="PIRSR" id="PIRSR000097-2"/>
    </source>
</evidence>
<dbReference type="PROSITE" id="PS00798">
    <property type="entry name" value="ALDOKETO_REDUCTASE_1"/>
    <property type="match status" value="1"/>
</dbReference>
<dbReference type="InterPro" id="IPR036812">
    <property type="entry name" value="NAD(P)_OxRdtase_dom_sf"/>
</dbReference>
<comment type="caution">
    <text evidence="8">The sequence shown here is derived from an EMBL/GenBank/DDBJ whole genome shotgun (WGS) entry which is preliminary data.</text>
</comment>
<evidence type="ECO:0000256" key="1">
    <source>
        <dbReference type="ARBA" id="ARBA00007905"/>
    </source>
</evidence>
<dbReference type="AlphaFoldDB" id="A0A0T6AZ90"/>
<dbReference type="InterPro" id="IPR023210">
    <property type="entry name" value="NADP_OxRdtase_dom"/>
</dbReference>
<organism evidence="8 9">
    <name type="scientific">Oryctes borbonicus</name>
    <dbReference type="NCBI Taxonomy" id="1629725"/>
    <lineage>
        <taxon>Eukaryota</taxon>
        <taxon>Metazoa</taxon>
        <taxon>Ecdysozoa</taxon>
        <taxon>Arthropoda</taxon>
        <taxon>Hexapoda</taxon>
        <taxon>Insecta</taxon>
        <taxon>Pterygota</taxon>
        <taxon>Neoptera</taxon>
        <taxon>Endopterygota</taxon>
        <taxon>Coleoptera</taxon>
        <taxon>Polyphaga</taxon>
        <taxon>Scarabaeiformia</taxon>
        <taxon>Scarabaeidae</taxon>
        <taxon>Dynastinae</taxon>
        <taxon>Oryctes</taxon>
    </lineage>
</organism>
<dbReference type="CDD" id="cd19116">
    <property type="entry name" value="AKR_AKR2E1-5"/>
    <property type="match status" value="1"/>
</dbReference>
<feature type="domain" description="NADP-dependent oxidoreductase" evidence="7">
    <location>
        <begin position="20"/>
        <end position="292"/>
    </location>
</feature>
<evidence type="ECO:0000256" key="3">
    <source>
        <dbReference type="ARBA" id="ARBA00023002"/>
    </source>
</evidence>
<dbReference type="EMBL" id="LJIG01022464">
    <property type="protein sequence ID" value="KRT80438.1"/>
    <property type="molecule type" value="Genomic_DNA"/>
</dbReference>
<dbReference type="FunFam" id="3.20.20.100:FF:000006">
    <property type="entry name" value="Aldo-keto reductase family 1 member A1"/>
    <property type="match status" value="1"/>
</dbReference>
<dbReference type="Gene3D" id="3.20.20.100">
    <property type="entry name" value="NADP-dependent oxidoreductase domain"/>
    <property type="match status" value="1"/>
</dbReference>
<dbReference type="OrthoDB" id="416253at2759"/>
<feature type="binding site" evidence="5">
    <location>
        <position position="114"/>
    </location>
    <ligand>
        <name>substrate</name>
    </ligand>
</feature>
<evidence type="ECO:0000313" key="9">
    <source>
        <dbReference type="Proteomes" id="UP000051574"/>
    </source>
</evidence>
<proteinExistence type="inferred from homology"/>
<name>A0A0T6AZ90_9SCAR</name>
<evidence type="ECO:0000256" key="4">
    <source>
        <dbReference type="PIRSR" id="PIRSR000097-1"/>
    </source>
</evidence>
<keyword evidence="2" id="KW-0521">NADP</keyword>
<dbReference type="PROSITE" id="PS00063">
    <property type="entry name" value="ALDOKETO_REDUCTASE_3"/>
    <property type="match status" value="1"/>
</dbReference>
<gene>
    <name evidence="8" type="ORF">AMK59_6989</name>
</gene>
<dbReference type="PIRSF" id="PIRSF000097">
    <property type="entry name" value="AKR"/>
    <property type="match status" value="1"/>
</dbReference>
<dbReference type="InterPro" id="IPR018170">
    <property type="entry name" value="Aldo/ket_reductase_CS"/>
</dbReference>
<dbReference type="InterPro" id="IPR044488">
    <property type="entry name" value="AKR2E"/>
</dbReference>
<sequence>MSQKVPLVILNNGQKCPAFGLGTWQASPGEVGNAVKYAIDIGYRHIDCAMLYGNEKEIGEGVREKIKDGTVKREDLFIVTKLWNTFHEREQVVPTCKKSLENFGLDYIDLYLIHWPVAQKLIGELDFNFPFKNAVGYDYDYVDTWKGMEECIDLGLTKSIGLSNFNSKQVQRVLDNARIKPVINQIEVNPNINQKRLIKFCREREVEITAYSPFGSPARAWAKPGDPVLHLTDPKLLAIGKKYNKTSAQIVLRYVYELGTIPIPKSTNKQRLAANLDIFDFQLSKEDTSVLDLLNCEGRAIAALELRSFPHYPFKDDEF</sequence>
<reference evidence="8 9" key="1">
    <citation type="submission" date="2015-09" db="EMBL/GenBank/DDBJ databases">
        <title>Draft genome of the scarab beetle Oryctes borbonicus.</title>
        <authorList>
            <person name="Meyer J.M."/>
            <person name="Markov G.V."/>
            <person name="Baskaran P."/>
            <person name="Herrmann M."/>
            <person name="Sommer R.J."/>
            <person name="Roedelsperger C."/>
        </authorList>
    </citation>
    <scope>NUCLEOTIDE SEQUENCE [LARGE SCALE GENOMIC DNA]</scope>
    <source>
        <strain evidence="8">OB123</strain>
        <tissue evidence="8">Whole animal</tissue>
    </source>
</reference>
<dbReference type="PRINTS" id="PR00069">
    <property type="entry name" value="ALDKETRDTASE"/>
</dbReference>
<evidence type="ECO:0000256" key="6">
    <source>
        <dbReference type="PIRSR" id="PIRSR000097-3"/>
    </source>
</evidence>
<accession>A0A0T6AZ90</accession>
<evidence type="ECO:0000313" key="8">
    <source>
        <dbReference type="EMBL" id="KRT80438.1"/>
    </source>
</evidence>
<dbReference type="PANTHER" id="PTHR11732">
    <property type="entry name" value="ALDO/KETO REDUCTASE"/>
    <property type="match status" value="1"/>
</dbReference>
<dbReference type="PROSITE" id="PS00062">
    <property type="entry name" value="ALDOKETO_REDUCTASE_2"/>
    <property type="match status" value="1"/>
</dbReference>
<protein>
    <recommendedName>
        <fullName evidence="7">NADP-dependent oxidoreductase domain-containing protein</fullName>
    </recommendedName>
</protein>
<feature type="site" description="Lowers pKa of active site Tyr" evidence="6">
    <location>
        <position position="81"/>
    </location>
</feature>
<evidence type="ECO:0000256" key="2">
    <source>
        <dbReference type="ARBA" id="ARBA00022857"/>
    </source>
</evidence>
<keyword evidence="3" id="KW-0560">Oxidoreductase</keyword>
<dbReference type="Pfam" id="PF00248">
    <property type="entry name" value="Aldo_ket_red"/>
    <property type="match status" value="1"/>
</dbReference>
<dbReference type="InterPro" id="IPR020471">
    <property type="entry name" value="AKR"/>
</dbReference>